<dbReference type="Proteomes" id="UP000004994">
    <property type="component" value="Chromosome 11"/>
</dbReference>
<sequence>MCQTVSCRDAREYPTFFFCSSLRRYQIVRSTSLGGTRFVLDHGRLLHIILQGPLVDLSPPPQILSVRSSGIGWGIFGTLERR</sequence>
<dbReference type="PaxDb" id="4081-Solyc11g039670.1.1"/>
<organism evidence="1">
    <name type="scientific">Solanum lycopersicum</name>
    <name type="common">Tomato</name>
    <name type="synonym">Lycopersicon esculentum</name>
    <dbReference type="NCBI Taxonomy" id="4081"/>
    <lineage>
        <taxon>Eukaryota</taxon>
        <taxon>Viridiplantae</taxon>
        <taxon>Streptophyta</taxon>
        <taxon>Embryophyta</taxon>
        <taxon>Tracheophyta</taxon>
        <taxon>Spermatophyta</taxon>
        <taxon>Magnoliopsida</taxon>
        <taxon>eudicotyledons</taxon>
        <taxon>Gunneridae</taxon>
        <taxon>Pentapetalae</taxon>
        <taxon>asterids</taxon>
        <taxon>lamiids</taxon>
        <taxon>Solanales</taxon>
        <taxon>Solanaceae</taxon>
        <taxon>Solanoideae</taxon>
        <taxon>Solaneae</taxon>
        <taxon>Solanum</taxon>
        <taxon>Solanum subgen. Lycopersicon</taxon>
    </lineage>
</organism>
<dbReference type="InParanoid" id="A0A3Q7IV24"/>
<dbReference type="AlphaFoldDB" id="A0A3Q7IV24"/>
<evidence type="ECO:0000313" key="1">
    <source>
        <dbReference type="EnsemblPlants" id="Solyc11g039670.1.1.1"/>
    </source>
</evidence>
<dbReference type="EnsemblPlants" id="Solyc11g039670.1.1">
    <property type="protein sequence ID" value="Solyc11g039670.1.1.1"/>
    <property type="gene ID" value="Solyc11g039670.1"/>
</dbReference>
<accession>A0A3Q7IV24</accession>
<name>A0A3Q7IV24_SOLLC</name>
<dbReference type="Gramene" id="Solyc11g039670.1.1">
    <property type="protein sequence ID" value="Solyc11g039670.1.1.1"/>
    <property type="gene ID" value="Solyc11g039670.1"/>
</dbReference>
<protein>
    <submittedName>
        <fullName evidence="1">Uncharacterized protein</fullName>
    </submittedName>
</protein>
<keyword evidence="2" id="KW-1185">Reference proteome</keyword>
<evidence type="ECO:0000313" key="2">
    <source>
        <dbReference type="Proteomes" id="UP000004994"/>
    </source>
</evidence>
<proteinExistence type="predicted"/>
<reference evidence="1" key="2">
    <citation type="submission" date="2019-01" db="UniProtKB">
        <authorList>
            <consortium name="EnsemblPlants"/>
        </authorList>
    </citation>
    <scope>IDENTIFICATION</scope>
    <source>
        <strain evidence="1">cv. Heinz 1706</strain>
    </source>
</reference>
<reference evidence="1" key="1">
    <citation type="journal article" date="2012" name="Nature">
        <title>The tomato genome sequence provides insights into fleshy fruit evolution.</title>
        <authorList>
            <consortium name="Tomato Genome Consortium"/>
        </authorList>
    </citation>
    <scope>NUCLEOTIDE SEQUENCE [LARGE SCALE GENOMIC DNA]</scope>
    <source>
        <strain evidence="1">cv. Heinz 1706</strain>
    </source>
</reference>